<keyword evidence="2" id="KW-1185">Reference proteome</keyword>
<dbReference type="STRING" id="1452487.AVW16_05860"/>
<proteinExistence type="predicted"/>
<comment type="caution">
    <text evidence="1">The sequence shown here is derived from an EMBL/GenBank/DDBJ whole genome shotgun (WGS) entry which is preliminary data.</text>
</comment>
<dbReference type="InterPro" id="IPR025500">
    <property type="entry name" value="DUF4390"/>
</dbReference>
<name>A0A165G1H6_9NEIS</name>
<evidence type="ECO:0000313" key="1">
    <source>
        <dbReference type="EMBL" id="KZE34842.1"/>
    </source>
</evidence>
<evidence type="ECO:0000313" key="2">
    <source>
        <dbReference type="Proteomes" id="UP000076625"/>
    </source>
</evidence>
<sequence>MTAFITRCLRNASLLLGLWLVLVPAVMADNIAASRAEAELVDGQLALNTRFQTRLPAALSDALAQGVPLTFRLDFELTRPRAQAYRLDLANWFEPHASLTFKLAYQSLTGRYRVTIGTLPRFYPTLAEALSAIGTIRGWRVLEAGALAGVNAGDVRARARLELDISELPKPFQFNALGSNDWALSSGWVALAVKEAG</sequence>
<dbReference type="AlphaFoldDB" id="A0A165G1H6"/>
<organism evidence="1 2">
    <name type="scientific">Crenobacter luteus</name>
    <dbReference type="NCBI Taxonomy" id="1452487"/>
    <lineage>
        <taxon>Bacteria</taxon>
        <taxon>Pseudomonadati</taxon>
        <taxon>Pseudomonadota</taxon>
        <taxon>Betaproteobacteria</taxon>
        <taxon>Neisseriales</taxon>
        <taxon>Neisseriaceae</taxon>
        <taxon>Crenobacter</taxon>
    </lineage>
</organism>
<dbReference type="OrthoDB" id="5298153at2"/>
<reference evidence="2" key="1">
    <citation type="submission" date="2016-01" db="EMBL/GenBank/DDBJ databases">
        <title>Draft genome of Chromobacterium sp. F49.</title>
        <authorList>
            <person name="Hong K.W."/>
        </authorList>
    </citation>
    <scope>NUCLEOTIDE SEQUENCE [LARGE SCALE GENOMIC DNA]</scope>
    <source>
        <strain evidence="2">CN10</strain>
    </source>
</reference>
<gene>
    <name evidence="1" type="ORF">AVW16_05860</name>
</gene>
<evidence type="ECO:0008006" key="3">
    <source>
        <dbReference type="Google" id="ProtNLM"/>
    </source>
</evidence>
<protein>
    <recommendedName>
        <fullName evidence="3">DUF4390 domain-containing protein</fullName>
    </recommendedName>
</protein>
<accession>A0A165G1H6</accession>
<dbReference type="Proteomes" id="UP000076625">
    <property type="component" value="Unassembled WGS sequence"/>
</dbReference>
<dbReference type="Pfam" id="PF14334">
    <property type="entry name" value="DUF4390"/>
    <property type="match status" value="1"/>
</dbReference>
<dbReference type="EMBL" id="LQQU01000005">
    <property type="protein sequence ID" value="KZE34842.1"/>
    <property type="molecule type" value="Genomic_DNA"/>
</dbReference>